<evidence type="ECO:0000313" key="5">
    <source>
        <dbReference type="EMBL" id="TDR35555.1"/>
    </source>
</evidence>
<sequence length="172" mass="18671">MKKLLLSLPITAALLLGACGETAVEKVEKSDAPAAAEQPKKDEAKKDEVFKVGDVVKINDIEYKIKSATLGNGSQYIEPKSGKVLTLSIEVHNKSESKTFVSSGEFNLYKGDDQAESYFGSGDKTLMGDLNKGKKTTGVVEFDVAGPGTYELIYTPSFSLDNKEVKWNIKVK</sequence>
<dbReference type="EMBL" id="UGNP01000001">
    <property type="protein sequence ID" value="STX09183.1"/>
    <property type="molecule type" value="Genomic_DNA"/>
</dbReference>
<evidence type="ECO:0000256" key="1">
    <source>
        <dbReference type="ARBA" id="ARBA00022729"/>
    </source>
</evidence>
<dbReference type="Proteomes" id="UP000254330">
    <property type="component" value="Unassembled WGS sequence"/>
</dbReference>
<feature type="chain" id="PRO_5032926598" evidence="2">
    <location>
        <begin position="24"/>
        <end position="172"/>
    </location>
</feature>
<name>A0A8B4Q894_9BACL</name>
<accession>A0A8B4Q894</accession>
<dbReference type="OrthoDB" id="2960042at2"/>
<feature type="signal peptide" evidence="2">
    <location>
        <begin position="1"/>
        <end position="23"/>
    </location>
</feature>
<feature type="domain" description="DUF4352" evidence="3">
    <location>
        <begin position="50"/>
        <end position="163"/>
    </location>
</feature>
<evidence type="ECO:0000259" key="3">
    <source>
        <dbReference type="Pfam" id="PF11611"/>
    </source>
</evidence>
<keyword evidence="1 2" id="KW-0732">Signal</keyword>
<dbReference type="Proteomes" id="UP000294641">
    <property type="component" value="Unassembled WGS sequence"/>
</dbReference>
<organism evidence="4 6">
    <name type="scientific">Kurthia zopfii</name>
    <dbReference type="NCBI Taxonomy" id="1650"/>
    <lineage>
        <taxon>Bacteria</taxon>
        <taxon>Bacillati</taxon>
        <taxon>Bacillota</taxon>
        <taxon>Bacilli</taxon>
        <taxon>Bacillales</taxon>
        <taxon>Caryophanaceae</taxon>
        <taxon>Kurthia</taxon>
    </lineage>
</organism>
<dbReference type="PROSITE" id="PS51257">
    <property type="entry name" value="PROKAR_LIPOPROTEIN"/>
    <property type="match status" value="1"/>
</dbReference>
<evidence type="ECO:0000313" key="4">
    <source>
        <dbReference type="EMBL" id="STX09183.1"/>
    </source>
</evidence>
<proteinExistence type="predicted"/>
<dbReference type="Pfam" id="PF11611">
    <property type="entry name" value="DUF4352"/>
    <property type="match status" value="1"/>
</dbReference>
<dbReference type="InterPro" id="IPR029050">
    <property type="entry name" value="Immunoprotect_excell_Ig-like"/>
</dbReference>
<evidence type="ECO:0000313" key="6">
    <source>
        <dbReference type="Proteomes" id="UP000254330"/>
    </source>
</evidence>
<comment type="caution">
    <text evidence="4">The sequence shown here is derived from an EMBL/GenBank/DDBJ whole genome shotgun (WGS) entry which is preliminary data.</text>
</comment>
<gene>
    <name evidence="5" type="ORF">DFR61_13050</name>
    <name evidence="4" type="ORF">NCTC10597_00853</name>
</gene>
<reference evidence="5 7" key="2">
    <citation type="submission" date="2019-03" db="EMBL/GenBank/DDBJ databases">
        <title>Genomic Encyclopedia of Type Strains, Phase IV (KMG-IV): sequencing the most valuable type-strain genomes for metagenomic binning, comparative biology and taxonomic classification.</title>
        <authorList>
            <person name="Goeker M."/>
        </authorList>
    </citation>
    <scope>NUCLEOTIDE SEQUENCE [LARGE SCALE GENOMIC DNA]</scope>
    <source>
        <strain evidence="5 7">DSM 20580</strain>
    </source>
</reference>
<dbReference type="Gene3D" id="2.60.40.1240">
    <property type="match status" value="1"/>
</dbReference>
<evidence type="ECO:0000256" key="2">
    <source>
        <dbReference type="SAM" id="SignalP"/>
    </source>
</evidence>
<protein>
    <submittedName>
        <fullName evidence="4">Telomeric repeat-binding factor 2</fullName>
    </submittedName>
    <submittedName>
        <fullName evidence="5">Uncharacterized protein DUF4352</fullName>
    </submittedName>
</protein>
<dbReference type="AlphaFoldDB" id="A0A8B4Q894"/>
<dbReference type="RefSeq" id="WP_109348762.1">
    <property type="nucleotide sequence ID" value="NZ_BJUE01000007.1"/>
</dbReference>
<dbReference type="InterPro" id="IPR029051">
    <property type="entry name" value="DUF4352"/>
</dbReference>
<reference evidence="4 6" key="1">
    <citation type="submission" date="2018-06" db="EMBL/GenBank/DDBJ databases">
        <authorList>
            <consortium name="Pathogen Informatics"/>
            <person name="Doyle S."/>
        </authorList>
    </citation>
    <scope>NUCLEOTIDE SEQUENCE [LARGE SCALE GENOMIC DNA]</scope>
    <source>
        <strain evidence="4 6">NCTC10597</strain>
    </source>
</reference>
<evidence type="ECO:0000313" key="7">
    <source>
        <dbReference type="Proteomes" id="UP000294641"/>
    </source>
</evidence>
<dbReference type="EMBL" id="SNZG01000030">
    <property type="protein sequence ID" value="TDR35555.1"/>
    <property type="molecule type" value="Genomic_DNA"/>
</dbReference>
<keyword evidence="7" id="KW-1185">Reference proteome</keyword>